<sequence>MAPLLSSQPFKAFYAAFLLARATAVFPWLLVRYSLKSCRTFPEWTLKLCIIQHVARELFRYQTYTQSRGQASLEADHKNAKERFALAEPAEASLYVGALAPGAAKPAAVGGLWYPAPLLEGSPNLEDEKVVLHFPGGAFVLAFGQEAHGRDVSSVMSKHLKATRTFFAQYRISTDSSTRFPAPLQDLVTFYHHILSLGVKPHNILLSGDSAAGNLVVGLVRYLEASSKLPLPKGAILWSPWVHVTTQAGADFEACRNSEHDLLFSPLLQWGAEAYYPEGQPTAEELSYISPLHHPFQTKVPLFIHAGTAEALLDDVEEFANQMKAVDGNRVRFQTTKGAPHNLIMSYRGIDHERQVEETAVDAFNFFEQAA</sequence>
<dbReference type="InterPro" id="IPR050300">
    <property type="entry name" value="GDXG_lipolytic_enzyme"/>
</dbReference>
<organism evidence="4 5">
    <name type="scientific">Diatrype stigma</name>
    <dbReference type="NCBI Taxonomy" id="117547"/>
    <lineage>
        <taxon>Eukaryota</taxon>
        <taxon>Fungi</taxon>
        <taxon>Dikarya</taxon>
        <taxon>Ascomycota</taxon>
        <taxon>Pezizomycotina</taxon>
        <taxon>Sordariomycetes</taxon>
        <taxon>Xylariomycetidae</taxon>
        <taxon>Xylariales</taxon>
        <taxon>Diatrypaceae</taxon>
        <taxon>Diatrype</taxon>
    </lineage>
</organism>
<keyword evidence="2" id="KW-1133">Transmembrane helix</keyword>
<name>A0AAN9YP76_9PEZI</name>
<dbReference type="Proteomes" id="UP001320420">
    <property type="component" value="Unassembled WGS sequence"/>
</dbReference>
<feature type="transmembrane region" description="Helical" evidence="2">
    <location>
        <begin position="12"/>
        <end position="31"/>
    </location>
</feature>
<dbReference type="AlphaFoldDB" id="A0AAN9YP76"/>
<dbReference type="PANTHER" id="PTHR48081">
    <property type="entry name" value="AB HYDROLASE SUPERFAMILY PROTEIN C4A8.06C"/>
    <property type="match status" value="1"/>
</dbReference>
<dbReference type="Gene3D" id="3.40.50.1820">
    <property type="entry name" value="alpha/beta hydrolase"/>
    <property type="match status" value="1"/>
</dbReference>
<comment type="caution">
    <text evidence="4">The sequence shown here is derived from an EMBL/GenBank/DDBJ whole genome shotgun (WGS) entry which is preliminary data.</text>
</comment>
<accession>A0AAN9YP76</accession>
<evidence type="ECO:0000313" key="5">
    <source>
        <dbReference type="Proteomes" id="UP001320420"/>
    </source>
</evidence>
<keyword evidence="1" id="KW-0378">Hydrolase</keyword>
<dbReference type="PANTHER" id="PTHR48081:SF17">
    <property type="entry name" value="ALPHA_BETA HYDROLASE FOLD-3 DOMAIN-CONTAINING PROTEIN"/>
    <property type="match status" value="1"/>
</dbReference>
<proteinExistence type="predicted"/>
<gene>
    <name evidence="4" type="ORF">SLS62_004603</name>
</gene>
<dbReference type="GO" id="GO:0016787">
    <property type="term" value="F:hydrolase activity"/>
    <property type="evidence" value="ECO:0007669"/>
    <property type="project" value="UniProtKB-KW"/>
</dbReference>
<dbReference type="Pfam" id="PF07859">
    <property type="entry name" value="Abhydrolase_3"/>
    <property type="match status" value="1"/>
</dbReference>
<keyword evidence="2" id="KW-0472">Membrane</keyword>
<evidence type="ECO:0000256" key="2">
    <source>
        <dbReference type="SAM" id="Phobius"/>
    </source>
</evidence>
<keyword evidence="5" id="KW-1185">Reference proteome</keyword>
<evidence type="ECO:0000313" key="4">
    <source>
        <dbReference type="EMBL" id="KAK7753528.1"/>
    </source>
</evidence>
<evidence type="ECO:0000256" key="1">
    <source>
        <dbReference type="ARBA" id="ARBA00022801"/>
    </source>
</evidence>
<evidence type="ECO:0000259" key="3">
    <source>
        <dbReference type="Pfam" id="PF07859"/>
    </source>
</evidence>
<feature type="domain" description="Alpha/beta hydrolase fold-3" evidence="3">
    <location>
        <begin position="131"/>
        <end position="343"/>
    </location>
</feature>
<protein>
    <recommendedName>
        <fullName evidence="3">Alpha/beta hydrolase fold-3 domain-containing protein</fullName>
    </recommendedName>
</protein>
<dbReference type="SUPFAM" id="SSF53474">
    <property type="entry name" value="alpha/beta-Hydrolases"/>
    <property type="match status" value="1"/>
</dbReference>
<keyword evidence="2" id="KW-0812">Transmembrane</keyword>
<dbReference type="EMBL" id="JAKJXP020000028">
    <property type="protein sequence ID" value="KAK7753528.1"/>
    <property type="molecule type" value="Genomic_DNA"/>
</dbReference>
<reference evidence="4 5" key="1">
    <citation type="submission" date="2024-02" db="EMBL/GenBank/DDBJ databases">
        <title>De novo assembly and annotation of 12 fungi associated with fruit tree decline syndrome in Ontario, Canada.</title>
        <authorList>
            <person name="Sulman M."/>
            <person name="Ellouze W."/>
            <person name="Ilyukhin E."/>
        </authorList>
    </citation>
    <scope>NUCLEOTIDE SEQUENCE [LARGE SCALE GENOMIC DNA]</scope>
    <source>
        <strain evidence="4 5">M11/M66-122</strain>
    </source>
</reference>
<dbReference type="InterPro" id="IPR029058">
    <property type="entry name" value="AB_hydrolase_fold"/>
</dbReference>
<dbReference type="InterPro" id="IPR013094">
    <property type="entry name" value="AB_hydrolase_3"/>
</dbReference>